<feature type="region of interest" description="Disordered" evidence="2">
    <location>
        <begin position="336"/>
        <end position="406"/>
    </location>
</feature>
<dbReference type="Pfam" id="PF00004">
    <property type="entry name" value="AAA"/>
    <property type="match status" value="1"/>
</dbReference>
<evidence type="ECO:0000256" key="2">
    <source>
        <dbReference type="SAM" id="MobiDB-lite"/>
    </source>
</evidence>
<dbReference type="Proteomes" id="UP000596351">
    <property type="component" value="Chromosome"/>
</dbReference>
<evidence type="ECO:0000313" key="5">
    <source>
        <dbReference type="Proteomes" id="UP000596351"/>
    </source>
</evidence>
<feature type="compositionally biased region" description="Polar residues" evidence="2">
    <location>
        <begin position="368"/>
        <end position="378"/>
    </location>
</feature>
<dbReference type="SUPFAM" id="SSF52540">
    <property type="entry name" value="P-loop containing nucleoside triphosphate hydrolases"/>
    <property type="match status" value="1"/>
</dbReference>
<name>A0ABX7EU42_9HYPH</name>
<keyword evidence="1" id="KW-0547">Nucleotide-binding</keyword>
<dbReference type="RefSeq" id="WP_203018830.1">
    <property type="nucleotide sequence ID" value="NZ_CP032405.1"/>
</dbReference>
<dbReference type="PANTHER" id="PTHR23076">
    <property type="entry name" value="METALLOPROTEASE M41 FTSH"/>
    <property type="match status" value="1"/>
</dbReference>
<keyword evidence="1 4" id="KW-0067">ATP-binding</keyword>
<reference evidence="4 5" key="1">
    <citation type="submission" date="2018-09" db="EMBL/GenBank/DDBJ databases">
        <title>Rhizobium sp. MAE2-X.</title>
        <authorList>
            <person name="Lee Y."/>
            <person name="Jeon C.O."/>
        </authorList>
    </citation>
    <scope>NUCLEOTIDE SEQUENCE [LARGE SCALE GENOMIC DNA]</scope>
    <source>
        <strain evidence="4 5">MAE2-X</strain>
    </source>
</reference>
<keyword evidence="5" id="KW-1185">Reference proteome</keyword>
<dbReference type="EMBL" id="CP032405">
    <property type="protein sequence ID" value="QRF51085.1"/>
    <property type="molecule type" value="Genomic_DNA"/>
</dbReference>
<sequence>MSKVARLFVHRLEQLARREARRNALRNGLLDVKAVEIGGHMIRRYTPVFDTSSLIGDREKDLAWVRRHFGDYLQPMAVSFEGASVPAGLRSASRRKSGSKTERLSDADHANRAYALSLIGQGGKSPLVSNIIAAIVLARTIERARVTLAAVTRAAAMPAPVIALHAPIIGFEQAIRRLIEVPGFVPGGDLKGLDGEYVYDDMTIAGDEGPGRTYVLLLGHLLRRVAGGNLQRRLLNALRRDYPVVAICEDTKGVPAEIAIAADINLIGGRLDYPFLVLMLEAIYGSNGRSALDRWTNAYDVHYLTIDDVVLAFRPGRSPAEVVAILASLTERNRIAARDGDSDDDESDGSSNGSKASKQKPGKASHDTPASGQDSSSGGWKRDKPSGAEVIQPEPWSEDGSPPSLAVETLPGYGKAKTWALDLKADLDDYRASILPWSDMSTKLLLSGPPGTGKTTFARALCNSLQVPLVVSSVSTWLQGAHLSDVLNRMTRTFAEARAAAPAILFIDEIDGIGKRQPAEREYADYWNSVVNKALELLDGAVKGEGLIVVGATNRPEQIDEALKRSGRLETQIGIPRPDTATLAEIFRHHLGEDLKLLVAAGQETNKERPAIAELPSDTGASLSQQAAPNGGSQ</sequence>
<accession>A0ABX7EU42</accession>
<dbReference type="GO" id="GO:0005524">
    <property type="term" value="F:ATP binding"/>
    <property type="evidence" value="ECO:0007669"/>
    <property type="project" value="UniProtKB-KW"/>
</dbReference>
<dbReference type="CDD" id="cd19481">
    <property type="entry name" value="RecA-like_protease"/>
    <property type="match status" value="1"/>
</dbReference>
<dbReference type="Gene3D" id="3.40.50.300">
    <property type="entry name" value="P-loop containing nucleotide triphosphate hydrolases"/>
    <property type="match status" value="1"/>
</dbReference>
<evidence type="ECO:0000259" key="3">
    <source>
        <dbReference type="SMART" id="SM00382"/>
    </source>
</evidence>
<protein>
    <submittedName>
        <fullName evidence="4">ATP-binding protein</fullName>
    </submittedName>
</protein>
<dbReference type="PANTHER" id="PTHR23076:SF97">
    <property type="entry name" value="ATP-DEPENDENT ZINC METALLOPROTEASE YME1L1"/>
    <property type="match status" value="1"/>
</dbReference>
<proteinExistence type="inferred from homology"/>
<dbReference type="InterPro" id="IPR003959">
    <property type="entry name" value="ATPase_AAA_core"/>
</dbReference>
<dbReference type="PROSITE" id="PS00674">
    <property type="entry name" value="AAA"/>
    <property type="match status" value="1"/>
</dbReference>
<gene>
    <name evidence="4" type="ORF">D4A92_06345</name>
</gene>
<feature type="region of interest" description="Disordered" evidence="2">
    <location>
        <begin position="608"/>
        <end position="634"/>
    </location>
</feature>
<comment type="similarity">
    <text evidence="1">Belongs to the AAA ATPase family.</text>
</comment>
<organism evidence="4 5">
    <name type="scientific">Rhizobium rosettiformans</name>
    <dbReference type="NCBI Taxonomy" id="1368430"/>
    <lineage>
        <taxon>Bacteria</taxon>
        <taxon>Pseudomonadati</taxon>
        <taxon>Pseudomonadota</taxon>
        <taxon>Alphaproteobacteria</taxon>
        <taxon>Hyphomicrobiales</taxon>
        <taxon>Rhizobiaceae</taxon>
        <taxon>Rhizobium/Agrobacterium group</taxon>
        <taxon>Rhizobium</taxon>
    </lineage>
</organism>
<dbReference type="InterPro" id="IPR003960">
    <property type="entry name" value="ATPase_AAA_CS"/>
</dbReference>
<feature type="domain" description="AAA+ ATPase" evidence="3">
    <location>
        <begin position="440"/>
        <end position="579"/>
    </location>
</feature>
<evidence type="ECO:0000256" key="1">
    <source>
        <dbReference type="RuleBase" id="RU003651"/>
    </source>
</evidence>
<dbReference type="InterPro" id="IPR027417">
    <property type="entry name" value="P-loop_NTPase"/>
</dbReference>
<dbReference type="InterPro" id="IPR003593">
    <property type="entry name" value="AAA+_ATPase"/>
</dbReference>
<feature type="compositionally biased region" description="Polar residues" evidence="2">
    <location>
        <begin position="619"/>
        <end position="634"/>
    </location>
</feature>
<evidence type="ECO:0000313" key="4">
    <source>
        <dbReference type="EMBL" id="QRF51085.1"/>
    </source>
</evidence>
<dbReference type="SMART" id="SM00382">
    <property type="entry name" value="AAA"/>
    <property type="match status" value="1"/>
</dbReference>